<comment type="caution">
    <text evidence="11">The sequence shown here is derived from an EMBL/GenBank/DDBJ whole genome shotgun (WGS) entry which is preliminary data.</text>
</comment>
<keyword evidence="3" id="KW-0378">Hydrolase</keyword>
<protein>
    <recommendedName>
        <fullName evidence="8">Probable DNA 3'-5' helicase RecG</fullName>
    </recommendedName>
</protein>
<keyword evidence="5" id="KW-0067">ATP-binding</keyword>
<keyword evidence="2" id="KW-0227">DNA damage</keyword>
<feature type="domain" description="Helicase C-terminal" evidence="10">
    <location>
        <begin position="461"/>
        <end position="620"/>
    </location>
</feature>
<dbReference type="GO" id="GO:0006281">
    <property type="term" value="P:DNA repair"/>
    <property type="evidence" value="ECO:0007669"/>
    <property type="project" value="UniProtKB-KW"/>
</dbReference>
<organism evidence="11 12">
    <name type="scientific">candidate division WWE3 bacterium CG08_land_8_20_14_0_20_41_10</name>
    <dbReference type="NCBI Taxonomy" id="1975085"/>
    <lineage>
        <taxon>Bacteria</taxon>
        <taxon>Katanobacteria</taxon>
    </lineage>
</organism>
<evidence type="ECO:0000313" key="12">
    <source>
        <dbReference type="Proteomes" id="UP000231252"/>
    </source>
</evidence>
<dbReference type="Gene3D" id="2.40.50.140">
    <property type="entry name" value="Nucleic acid-binding proteins"/>
    <property type="match status" value="1"/>
</dbReference>
<keyword evidence="1" id="KW-0547">Nucleotide-binding</keyword>
<evidence type="ECO:0000256" key="1">
    <source>
        <dbReference type="ARBA" id="ARBA00022741"/>
    </source>
</evidence>
<evidence type="ECO:0000259" key="9">
    <source>
        <dbReference type="PROSITE" id="PS51192"/>
    </source>
</evidence>
<dbReference type="InterPro" id="IPR045562">
    <property type="entry name" value="RecG_dom3_C"/>
</dbReference>
<keyword evidence="6" id="KW-0238">DNA-binding</keyword>
<dbReference type="EMBL" id="PEYU01000010">
    <property type="protein sequence ID" value="PIS22718.1"/>
    <property type="molecule type" value="Genomic_DNA"/>
</dbReference>
<keyword evidence="4 11" id="KW-0347">Helicase</keyword>
<dbReference type="Gene3D" id="3.40.50.300">
    <property type="entry name" value="P-loop containing nucleotide triphosphate hydrolases"/>
    <property type="match status" value="2"/>
</dbReference>
<evidence type="ECO:0000256" key="5">
    <source>
        <dbReference type="ARBA" id="ARBA00022840"/>
    </source>
</evidence>
<dbReference type="InterPro" id="IPR027417">
    <property type="entry name" value="P-loop_NTPase"/>
</dbReference>
<evidence type="ECO:0000256" key="3">
    <source>
        <dbReference type="ARBA" id="ARBA00022801"/>
    </source>
</evidence>
<dbReference type="Pfam" id="PF00271">
    <property type="entry name" value="Helicase_C"/>
    <property type="match status" value="1"/>
</dbReference>
<accession>A0A2H0XF23</accession>
<evidence type="ECO:0000256" key="7">
    <source>
        <dbReference type="ARBA" id="ARBA00023204"/>
    </source>
</evidence>
<evidence type="ECO:0000313" key="11">
    <source>
        <dbReference type="EMBL" id="PIS22718.1"/>
    </source>
</evidence>
<dbReference type="InterPro" id="IPR033454">
    <property type="entry name" value="RecG_wedge"/>
</dbReference>
<evidence type="ECO:0000256" key="4">
    <source>
        <dbReference type="ARBA" id="ARBA00022806"/>
    </source>
</evidence>
<evidence type="ECO:0000256" key="2">
    <source>
        <dbReference type="ARBA" id="ARBA00022763"/>
    </source>
</evidence>
<dbReference type="PROSITE" id="PS51192">
    <property type="entry name" value="HELICASE_ATP_BIND_1"/>
    <property type="match status" value="1"/>
</dbReference>
<sequence length="683" mass="77937">MLIYACMRTNYLSTPVRFLNKIGPKYEKLLEKLEIKTVGDLLYHIPFRYDDYSRKVKIKDAEVGEVVSITGFLGKVTNIATPYGKKLTLAKIVDETGDLSLIWFNQHYLKTILKENKTYTVSGKITLYKNKKCIFSPEFEEGEGGVSTGRLVGIYPETAGISSKWLRSRNNDIVTGFANNKIDDFLPQEILLENSFPEIETGFKNIHFPQTVVDAENAKKRFAFEEMFLELLKVEKRKQEWKKEKNGCKILYKPHQKTINALIQSLPFKLTQSQHKALDQIMVDLQEETPMNRLLEGDVGSGKTVVSLIIAYLCYLNGYRSILMAPTEILAEQHFATFNTFITQKFDSSIKIIQKTSYKNTDLTQNFDIAIGTHALLYSETQINLLGLVVIDEQHRFGVEQRSQLLNMTAENIVPNLLAMTATPIPRTLSLTVYGDLDISVLKPHTEEGRKVQTRVAAEKEREKLYHWIKAQNCQTFIVCPFIDQSHSEDFENVKAAEKEFKELQKILPKEQMQLIHGRMKPQEKENAIAEFKAGKVRYLVSTPVVEVGIDAPEASIIVIESAERYGLASLHQLRGRVGRLGQRGYCFLLHTGSSQKSRERLKYMETVSDGMELAELDLKMRGRGDIFGTMQSGVKNFKIASVYDVELLEKVKREAEKYFGQLKKYPLLVEKIEESGKFVGQN</sequence>
<reference evidence="12" key="1">
    <citation type="submission" date="2017-09" db="EMBL/GenBank/DDBJ databases">
        <title>Depth-based differentiation of microbial function through sediment-hosted aquifers and enrichment of novel symbionts in the deep terrestrial subsurface.</title>
        <authorList>
            <person name="Probst A.J."/>
            <person name="Ladd B."/>
            <person name="Jarett J.K."/>
            <person name="Geller-Mcgrath D.E."/>
            <person name="Sieber C.M.K."/>
            <person name="Emerson J.B."/>
            <person name="Anantharaman K."/>
            <person name="Thomas B.C."/>
            <person name="Malmstrom R."/>
            <person name="Stieglmeier M."/>
            <person name="Klingl A."/>
            <person name="Woyke T."/>
            <person name="Ryan C.M."/>
            <person name="Banfield J.F."/>
        </authorList>
    </citation>
    <scope>NUCLEOTIDE SEQUENCE [LARGE SCALE GENOMIC DNA]</scope>
</reference>
<dbReference type="SMART" id="SM00490">
    <property type="entry name" value="HELICc"/>
    <property type="match status" value="1"/>
</dbReference>
<dbReference type="SUPFAM" id="SSF50249">
    <property type="entry name" value="Nucleic acid-binding proteins"/>
    <property type="match status" value="1"/>
</dbReference>
<feature type="domain" description="Helicase ATP-binding" evidence="9">
    <location>
        <begin position="284"/>
        <end position="442"/>
    </location>
</feature>
<evidence type="ECO:0000256" key="8">
    <source>
        <dbReference type="ARBA" id="ARBA00049819"/>
    </source>
</evidence>
<name>A0A2H0XF23_UNCKA</name>
<gene>
    <name evidence="11" type="ORF">COT50_00475</name>
</gene>
<dbReference type="GO" id="GO:0003677">
    <property type="term" value="F:DNA binding"/>
    <property type="evidence" value="ECO:0007669"/>
    <property type="project" value="UniProtKB-KW"/>
</dbReference>
<dbReference type="InterPro" id="IPR011545">
    <property type="entry name" value="DEAD/DEAH_box_helicase_dom"/>
</dbReference>
<dbReference type="PROSITE" id="PS51194">
    <property type="entry name" value="HELICASE_CTER"/>
    <property type="match status" value="1"/>
</dbReference>
<dbReference type="GO" id="GO:0016787">
    <property type="term" value="F:hydrolase activity"/>
    <property type="evidence" value="ECO:0007669"/>
    <property type="project" value="UniProtKB-KW"/>
</dbReference>
<dbReference type="PANTHER" id="PTHR47964">
    <property type="entry name" value="ATP-DEPENDENT DNA HELICASE HOMOLOG RECG, CHLOROPLASTIC"/>
    <property type="match status" value="1"/>
</dbReference>
<dbReference type="SMART" id="SM00487">
    <property type="entry name" value="DEXDc"/>
    <property type="match status" value="1"/>
</dbReference>
<dbReference type="PANTHER" id="PTHR47964:SF1">
    <property type="entry name" value="ATP-DEPENDENT DNA HELICASE HOMOLOG RECG, CHLOROPLASTIC"/>
    <property type="match status" value="1"/>
</dbReference>
<dbReference type="Proteomes" id="UP000231252">
    <property type="component" value="Unassembled WGS sequence"/>
</dbReference>
<dbReference type="Pfam" id="PF17191">
    <property type="entry name" value="RecG_wedge"/>
    <property type="match status" value="1"/>
</dbReference>
<evidence type="ECO:0000259" key="10">
    <source>
        <dbReference type="PROSITE" id="PS51194"/>
    </source>
</evidence>
<dbReference type="AlphaFoldDB" id="A0A2H0XF23"/>
<dbReference type="InterPro" id="IPR012340">
    <property type="entry name" value="NA-bd_OB-fold"/>
</dbReference>
<evidence type="ECO:0000256" key="6">
    <source>
        <dbReference type="ARBA" id="ARBA00023125"/>
    </source>
</evidence>
<dbReference type="Pfam" id="PF19833">
    <property type="entry name" value="RecG_dom3_C"/>
    <property type="match status" value="1"/>
</dbReference>
<dbReference type="InterPro" id="IPR001650">
    <property type="entry name" value="Helicase_C-like"/>
</dbReference>
<dbReference type="GO" id="GO:0005524">
    <property type="term" value="F:ATP binding"/>
    <property type="evidence" value="ECO:0007669"/>
    <property type="project" value="UniProtKB-KW"/>
</dbReference>
<proteinExistence type="predicted"/>
<dbReference type="CDD" id="cd04488">
    <property type="entry name" value="RecG_wedge_OBF"/>
    <property type="match status" value="1"/>
</dbReference>
<dbReference type="InterPro" id="IPR047112">
    <property type="entry name" value="RecG/Mfd"/>
</dbReference>
<dbReference type="InterPro" id="IPR014001">
    <property type="entry name" value="Helicase_ATP-bd"/>
</dbReference>
<dbReference type="GO" id="GO:0003678">
    <property type="term" value="F:DNA helicase activity"/>
    <property type="evidence" value="ECO:0007669"/>
    <property type="project" value="TreeGrafter"/>
</dbReference>
<keyword evidence="7" id="KW-0234">DNA repair</keyword>
<dbReference type="SUPFAM" id="SSF52540">
    <property type="entry name" value="P-loop containing nucleoside triphosphate hydrolases"/>
    <property type="match status" value="2"/>
</dbReference>
<dbReference type="Pfam" id="PF00270">
    <property type="entry name" value="DEAD"/>
    <property type="match status" value="1"/>
</dbReference>